<sequence>MKVGNGPVVFWRTQITTTTGSGTISTNTHSRYEPEFVEPLYNLTVPVGREAAFSCVVSHLGGYRLLFFENHPAAHLKNEMSQHHECYAVGSSITYYESARALAIKRESSCYPCSCSIRMGRIQGEFQMGLRVEFVSLVYGSNCIMFSLLVEMDEGTYRVDNAKYNMFEVLKLRDSRTSSTGLRRQTQNETE</sequence>
<evidence type="ECO:0000313" key="1">
    <source>
        <dbReference type="EMBL" id="CAB0018037.1"/>
    </source>
</evidence>
<dbReference type="Proteomes" id="UP000479000">
    <property type="component" value="Unassembled WGS sequence"/>
</dbReference>
<dbReference type="EMBL" id="CADCXU010032185">
    <property type="protein sequence ID" value="CAB0018037.1"/>
    <property type="molecule type" value="Genomic_DNA"/>
</dbReference>
<name>A0A6H5HSW8_9HEMI</name>
<dbReference type="AlphaFoldDB" id="A0A6H5HSW8"/>
<protein>
    <recommendedName>
        <fullName evidence="3">Ig-like domain-containing protein</fullName>
    </recommendedName>
</protein>
<accession>A0A6H5HSW8</accession>
<evidence type="ECO:0008006" key="3">
    <source>
        <dbReference type="Google" id="ProtNLM"/>
    </source>
</evidence>
<evidence type="ECO:0000313" key="2">
    <source>
        <dbReference type="Proteomes" id="UP000479000"/>
    </source>
</evidence>
<gene>
    <name evidence="1" type="ORF">NTEN_LOCUS21946</name>
</gene>
<reference evidence="1 2" key="1">
    <citation type="submission" date="2020-02" db="EMBL/GenBank/DDBJ databases">
        <authorList>
            <person name="Ferguson B K."/>
        </authorList>
    </citation>
    <scope>NUCLEOTIDE SEQUENCE [LARGE SCALE GENOMIC DNA]</scope>
</reference>
<organism evidence="1 2">
    <name type="scientific">Nesidiocoris tenuis</name>
    <dbReference type="NCBI Taxonomy" id="355587"/>
    <lineage>
        <taxon>Eukaryota</taxon>
        <taxon>Metazoa</taxon>
        <taxon>Ecdysozoa</taxon>
        <taxon>Arthropoda</taxon>
        <taxon>Hexapoda</taxon>
        <taxon>Insecta</taxon>
        <taxon>Pterygota</taxon>
        <taxon>Neoptera</taxon>
        <taxon>Paraneoptera</taxon>
        <taxon>Hemiptera</taxon>
        <taxon>Heteroptera</taxon>
        <taxon>Panheteroptera</taxon>
        <taxon>Cimicomorpha</taxon>
        <taxon>Miridae</taxon>
        <taxon>Dicyphina</taxon>
        <taxon>Nesidiocoris</taxon>
    </lineage>
</organism>
<proteinExistence type="predicted"/>
<feature type="non-terminal residue" evidence="1">
    <location>
        <position position="191"/>
    </location>
</feature>
<dbReference type="OrthoDB" id="10012075at2759"/>
<keyword evidence="2" id="KW-1185">Reference proteome</keyword>